<protein>
    <recommendedName>
        <fullName evidence="2">Ferredoxin</fullName>
    </recommendedName>
</protein>
<evidence type="ECO:0000256" key="5">
    <source>
        <dbReference type="ARBA" id="ARBA00023004"/>
    </source>
</evidence>
<feature type="domain" description="4Fe-4S ferredoxin-type" evidence="7">
    <location>
        <begin position="214"/>
        <end position="243"/>
    </location>
</feature>
<dbReference type="PANTHER" id="PTHR24960">
    <property type="entry name" value="PHOTOSYSTEM I IRON-SULFUR CENTER-RELATED"/>
    <property type="match status" value="1"/>
</dbReference>
<evidence type="ECO:0000256" key="6">
    <source>
        <dbReference type="ARBA" id="ARBA00023014"/>
    </source>
</evidence>
<dbReference type="EMBL" id="CP007032">
    <property type="protein sequence ID" value="AHF07757.1"/>
    <property type="molecule type" value="Genomic_DNA"/>
</dbReference>
<dbReference type="InterPro" id="IPR017896">
    <property type="entry name" value="4Fe4S_Fe-S-bd"/>
</dbReference>
<evidence type="ECO:0000259" key="7">
    <source>
        <dbReference type="PROSITE" id="PS51379"/>
    </source>
</evidence>
<evidence type="ECO:0000256" key="4">
    <source>
        <dbReference type="ARBA" id="ARBA00022723"/>
    </source>
</evidence>
<evidence type="ECO:0000256" key="1">
    <source>
        <dbReference type="ARBA" id="ARBA00003532"/>
    </source>
</evidence>
<dbReference type="eggNOG" id="COG2768">
    <property type="taxonomic scope" value="Bacteria"/>
</dbReference>
<keyword evidence="4" id="KW-0479">Metal-binding</keyword>
<sequence>MSAEVYFTNFQIKNGQSLLTKLEKLVNRSKILEGIAPKDLVALKLHFGERGNLAYIRPQYVRRVVDQVKMKGGRPFLTDANTLYVGSRSNAVDHLETAIENGFDYSVVGAPLMIADGLNGKDYVSVPVGLKHFQEVKIGSAAVHADALIAITHFKGHEATGFGGTLKNLGMGLGSRAGKQQQHSDILPTVKEDVCIACGKCKLWCPAQAITIEGKAHINHELCIGCGECAVTCPHKAITVNWKTEPDVIQEKIVEYTAGVLKGKEGKVGFITFVNNVSPLCDCCGWNDIPIVHDIGILASTDPVAIDQAAVDLVNQAHGNPHSLLGKHHGEGDKFRTLHPAVDWSVQLAYGEEIGLGTRDYKLISLDPKEEK</sequence>
<evidence type="ECO:0000256" key="3">
    <source>
        <dbReference type="ARBA" id="ARBA00022485"/>
    </source>
</evidence>
<dbReference type="OrthoDB" id="9781559at2"/>
<evidence type="ECO:0000313" key="9">
    <source>
        <dbReference type="Proteomes" id="UP000010847"/>
    </source>
</evidence>
<reference evidence="8 9" key="1">
    <citation type="submission" date="2013-12" db="EMBL/GenBank/DDBJ databases">
        <authorList>
            <consortium name="DOE Joint Genome Institute"/>
            <person name="Smidt H."/>
            <person name="Huntemann M."/>
            <person name="Han J."/>
            <person name="Chen A."/>
            <person name="Kyrpides N."/>
            <person name="Mavromatis K."/>
            <person name="Markowitz V."/>
            <person name="Palaniappan K."/>
            <person name="Ivanova N."/>
            <person name="Schaumberg A."/>
            <person name="Pati A."/>
            <person name="Liolios K."/>
            <person name="Nordberg H.P."/>
            <person name="Cantor M.N."/>
            <person name="Hua S.X."/>
            <person name="Woyke T."/>
        </authorList>
    </citation>
    <scope>NUCLEOTIDE SEQUENCE [LARGE SCALE GENOMIC DNA]</scope>
    <source>
        <strain evidence="9">DSM 15288</strain>
    </source>
</reference>
<dbReference type="InterPro" id="IPR007160">
    <property type="entry name" value="DUF362"/>
</dbReference>
<name>W0EAI1_9FIRM</name>
<dbReference type="AlphaFoldDB" id="W0EAI1"/>
<dbReference type="PROSITE" id="PS00198">
    <property type="entry name" value="4FE4S_FER_1"/>
    <property type="match status" value="1"/>
</dbReference>
<dbReference type="PANTHER" id="PTHR24960:SF83">
    <property type="entry name" value="4FE-4S FERREDOXIN-TYPE DOMAIN-CONTAINING PROTEIN"/>
    <property type="match status" value="1"/>
</dbReference>
<keyword evidence="6" id="KW-0411">Iron-sulfur</keyword>
<evidence type="ECO:0000313" key="8">
    <source>
        <dbReference type="EMBL" id="AHF07757.1"/>
    </source>
</evidence>
<organism evidence="8 9">
    <name type="scientific">Desulfitobacterium metallireducens DSM 15288</name>
    <dbReference type="NCBI Taxonomy" id="871968"/>
    <lineage>
        <taxon>Bacteria</taxon>
        <taxon>Bacillati</taxon>
        <taxon>Bacillota</taxon>
        <taxon>Clostridia</taxon>
        <taxon>Eubacteriales</taxon>
        <taxon>Desulfitobacteriaceae</taxon>
        <taxon>Desulfitobacterium</taxon>
    </lineage>
</organism>
<dbReference type="Proteomes" id="UP000010847">
    <property type="component" value="Chromosome"/>
</dbReference>
<dbReference type="Pfam" id="PF12838">
    <property type="entry name" value="Fer4_7"/>
    <property type="match status" value="1"/>
</dbReference>
<keyword evidence="3" id="KW-0004">4Fe-4S</keyword>
<proteinExistence type="predicted"/>
<accession>W0EAI1</accession>
<dbReference type="GO" id="GO:0046872">
    <property type="term" value="F:metal ion binding"/>
    <property type="evidence" value="ECO:0007669"/>
    <property type="project" value="UniProtKB-KW"/>
</dbReference>
<dbReference type="Gene3D" id="3.30.70.20">
    <property type="match status" value="1"/>
</dbReference>
<evidence type="ECO:0000256" key="2">
    <source>
        <dbReference type="ARBA" id="ARBA00013529"/>
    </source>
</evidence>
<dbReference type="KEGG" id="dmt:DESME_12545"/>
<keyword evidence="5" id="KW-0408">Iron</keyword>
<dbReference type="RefSeq" id="WP_006716684.1">
    <property type="nucleotide sequence ID" value="NZ_CP007032.1"/>
</dbReference>
<comment type="function">
    <text evidence="1">Ferredoxins are iron-sulfur proteins that transfer electrons in a wide variety of metabolic reactions.</text>
</comment>
<dbReference type="STRING" id="871968.DESME_12545"/>
<dbReference type="Gene3D" id="3.40.50.11440">
    <property type="match status" value="1"/>
</dbReference>
<feature type="domain" description="4Fe-4S ferredoxin-type" evidence="7">
    <location>
        <begin position="186"/>
        <end position="213"/>
    </location>
</feature>
<dbReference type="PROSITE" id="PS51379">
    <property type="entry name" value="4FE4S_FER_2"/>
    <property type="match status" value="2"/>
</dbReference>
<dbReference type="HOGENOM" id="CLU_046240_0_0_9"/>
<dbReference type="GO" id="GO:0051539">
    <property type="term" value="F:4 iron, 4 sulfur cluster binding"/>
    <property type="evidence" value="ECO:0007669"/>
    <property type="project" value="UniProtKB-KW"/>
</dbReference>
<dbReference type="SUPFAM" id="SSF54862">
    <property type="entry name" value="4Fe-4S ferredoxins"/>
    <property type="match status" value="1"/>
</dbReference>
<dbReference type="InterPro" id="IPR050157">
    <property type="entry name" value="PSI_iron-sulfur_center"/>
</dbReference>
<dbReference type="InterPro" id="IPR017900">
    <property type="entry name" value="4Fe4S_Fe_S_CS"/>
</dbReference>
<dbReference type="Pfam" id="PF04015">
    <property type="entry name" value="DUF362"/>
    <property type="match status" value="1"/>
</dbReference>
<gene>
    <name evidence="8" type="ORF">DESME_12545</name>
</gene>
<keyword evidence="9" id="KW-1185">Reference proteome</keyword>